<protein>
    <recommendedName>
        <fullName evidence="1">Pantoate kinase</fullName>
        <shortName evidence="1">PoK</shortName>
        <ecNumber evidence="1">2.7.1.169</ecNumber>
    </recommendedName>
</protein>
<dbReference type="InterPro" id="IPR020568">
    <property type="entry name" value="Ribosomal_Su5_D2-typ_SF"/>
</dbReference>
<dbReference type="EC" id="2.7.1.169" evidence="1"/>
<organism evidence="3">
    <name type="scientific">uncultured marine group II/III euryarchaeote KM3_182_B06</name>
    <dbReference type="NCBI Taxonomy" id="1457946"/>
    <lineage>
        <taxon>Archaea</taxon>
        <taxon>Methanobacteriati</taxon>
        <taxon>Methanobacteriota</taxon>
        <taxon>environmental samples</taxon>
    </lineage>
</organism>
<keyword evidence="1" id="KW-0418">Kinase</keyword>
<keyword evidence="1" id="KW-0808">Transferase</keyword>
<dbReference type="GO" id="GO:0015937">
    <property type="term" value="P:coenzyme A biosynthetic process"/>
    <property type="evidence" value="ECO:0007669"/>
    <property type="project" value="UniProtKB-UniRule"/>
</dbReference>
<sequence>MTVGRAHVGGHITLLFSIQASSPDALEQGSRGCGLSVSHGVEIIATATADGEGRVNLVGDAPDELLFATVVEELSVLLPEVAKTDWNIEHRAELPTSQGFGLSASAALATALAMQRALGEQENEVAKAVHCAHLVERSLSGGLGDVAAIHAGGVDLRIEAGCPSFEGGLGGPGAVLSWYRDIPLVVCWRATASRHTSGYIDDENWQSRISESGELALEPLFATTWDANSWHALLDASADFAADSGLLDDANRHDLLMMVGGALASSALIDAGLIARLCMLGESAVIFPSDLDGECQEGWQQRLVDALRARGLGAMATTTSSNPLEL</sequence>
<dbReference type="InterPro" id="IPR014721">
    <property type="entry name" value="Ribsml_uS5_D2-typ_fold_subgr"/>
</dbReference>
<dbReference type="GO" id="GO:0005524">
    <property type="term" value="F:ATP binding"/>
    <property type="evidence" value="ECO:0007669"/>
    <property type="project" value="UniProtKB-KW"/>
</dbReference>
<feature type="domain" description="GHMP kinase N-terminal" evidence="2">
    <location>
        <begin position="84"/>
        <end position="153"/>
    </location>
</feature>
<accession>A0A075GQK9</accession>
<keyword evidence="1" id="KW-0547">Nucleotide-binding</keyword>
<dbReference type="PANTHER" id="PTHR42282:SF1">
    <property type="entry name" value="PANTOATE KINASE"/>
    <property type="match status" value="1"/>
</dbReference>
<dbReference type="UniPathway" id="UPA00241"/>
<dbReference type="AlphaFoldDB" id="A0A075GQK9"/>
<comment type="similarity">
    <text evidence="1">Belongs to the GHMP kinase family. PoK subfamily.</text>
</comment>
<dbReference type="InterPro" id="IPR006204">
    <property type="entry name" value="GHMP_kinase_N_dom"/>
</dbReference>
<keyword evidence="1" id="KW-0173">Coenzyme A biosynthesis</keyword>
<evidence type="ECO:0000259" key="2">
    <source>
        <dbReference type="Pfam" id="PF00288"/>
    </source>
</evidence>
<name>A0A075GQK9_9EURY</name>
<dbReference type="EMBL" id="KF900737">
    <property type="protein sequence ID" value="AIF05355.1"/>
    <property type="molecule type" value="Genomic_DNA"/>
</dbReference>
<comment type="catalytic activity">
    <reaction evidence="1">
        <text>(R)-pantoate + ATP = (R)-4-phosphopantoate + ADP + H(+)</text>
        <dbReference type="Rhea" id="RHEA:28246"/>
        <dbReference type="ChEBI" id="CHEBI:15378"/>
        <dbReference type="ChEBI" id="CHEBI:15980"/>
        <dbReference type="ChEBI" id="CHEBI:30616"/>
        <dbReference type="ChEBI" id="CHEBI:61294"/>
        <dbReference type="ChEBI" id="CHEBI:456216"/>
        <dbReference type="EC" id="2.7.1.169"/>
    </reaction>
</comment>
<dbReference type="Gene3D" id="3.30.230.10">
    <property type="match status" value="1"/>
</dbReference>
<dbReference type="HAMAP" id="MF_02223">
    <property type="entry name" value="Pantoate_kinase"/>
    <property type="match status" value="1"/>
</dbReference>
<dbReference type="PANTHER" id="PTHR42282">
    <property type="entry name" value="PANTOATE KINASE-RELATED"/>
    <property type="match status" value="1"/>
</dbReference>
<dbReference type="InterPro" id="IPR012043">
    <property type="entry name" value="PoK"/>
</dbReference>
<dbReference type="SUPFAM" id="SSF54211">
    <property type="entry name" value="Ribosomal protein S5 domain 2-like"/>
    <property type="match status" value="1"/>
</dbReference>
<reference evidence="3" key="1">
    <citation type="journal article" date="2014" name="Genome Biol. Evol.">
        <title>Pangenome evidence for extensive interdomain horizontal transfer affecting lineage core and shell genes in uncultured planktonic thaumarchaeota and euryarchaeota.</title>
        <authorList>
            <person name="Deschamps P."/>
            <person name="Zivanovic Y."/>
            <person name="Moreira D."/>
            <person name="Rodriguez-Valera F."/>
            <person name="Lopez-Garcia P."/>
        </authorList>
    </citation>
    <scope>NUCLEOTIDE SEQUENCE</scope>
</reference>
<proteinExistence type="inferred from homology"/>
<keyword evidence="1" id="KW-0067">ATP-binding</keyword>
<comment type="pathway">
    <text evidence="1">Cofactor biosynthesis; coenzyme A biosynthesis.</text>
</comment>
<dbReference type="Pfam" id="PF00288">
    <property type="entry name" value="GHMP_kinases_N"/>
    <property type="match status" value="1"/>
</dbReference>
<evidence type="ECO:0000256" key="1">
    <source>
        <dbReference type="HAMAP-Rule" id="MF_02223"/>
    </source>
</evidence>
<evidence type="ECO:0000313" key="3">
    <source>
        <dbReference type="EMBL" id="AIF05355.1"/>
    </source>
</evidence>
<comment type="function">
    <text evidence="1">Phosphorylates (R)-pantoate to form (R)-4-phosphopantoate in the CoA biosynthesis pathway.</text>
</comment>
<dbReference type="GO" id="GO:0016301">
    <property type="term" value="F:kinase activity"/>
    <property type="evidence" value="ECO:0007669"/>
    <property type="project" value="UniProtKB-UniRule"/>
</dbReference>